<name>A0A8S5MXJ3_9CAUD</name>
<accession>A0A8S5MXJ3</accession>
<dbReference type="EMBL" id="BK015013">
    <property type="protein sequence ID" value="DAD87078.1"/>
    <property type="molecule type" value="Genomic_DNA"/>
</dbReference>
<feature type="region of interest" description="Disordered" evidence="1">
    <location>
        <begin position="1"/>
        <end position="32"/>
    </location>
</feature>
<evidence type="ECO:0000256" key="1">
    <source>
        <dbReference type="SAM" id="MobiDB-lite"/>
    </source>
</evidence>
<sequence>MAGAENRIPPEARHVRRMERRGSARSGFARRA</sequence>
<reference evidence="2" key="1">
    <citation type="journal article" date="2021" name="Proc. Natl. Acad. Sci. U.S.A.">
        <title>A Catalog of Tens of Thousands of Viruses from Human Metagenomes Reveals Hidden Associations with Chronic Diseases.</title>
        <authorList>
            <person name="Tisza M.J."/>
            <person name="Buck C.B."/>
        </authorList>
    </citation>
    <scope>NUCLEOTIDE SEQUENCE</scope>
    <source>
        <strain evidence="2">CtWaE18</strain>
    </source>
</reference>
<proteinExistence type="predicted"/>
<organism evidence="2">
    <name type="scientific">Myoviridae sp. ctWaE18</name>
    <dbReference type="NCBI Taxonomy" id="2826662"/>
    <lineage>
        <taxon>Viruses</taxon>
        <taxon>Duplodnaviria</taxon>
        <taxon>Heunggongvirae</taxon>
        <taxon>Uroviricota</taxon>
        <taxon>Caudoviricetes</taxon>
    </lineage>
</organism>
<evidence type="ECO:0000313" key="2">
    <source>
        <dbReference type="EMBL" id="DAD87078.1"/>
    </source>
</evidence>
<protein>
    <submittedName>
        <fullName evidence="2">Uncharacterized protein</fullName>
    </submittedName>
</protein>